<sequence>MTEMVAKNSTRIEELSSILLSTLDEQVFFNEISKCLNEIIASDRVRILRVRENGSSLLVSENGQSIEDGNIIEKGSGISGHVLRTKKSYFSNNISRDPLFASNCDSDTVAELCVPLGCDGFMIGTIHIQSLSEERAFAREDITEVLEILNSIEKPVKNMKIYLSAKFLNESLSRQIEAKEKELEQSKSSVNVLDSYRIEERDIIGKSDSMKELIRVADKVAAVDVATLVLGESGTGKEMVARRVHCRSERKEGAFISVDCSSLSEAQLEIELFGEEARDFTQAHNARLGLIEQANNGTLFINNIESMPVMIQSKLIKFLNEKMAFRVRGQIPYRSDVRIIASSAKDFSELVEKGLFREDLFYALNTMSLRVPALKDRVEDIEMLASFFLNKGKSAELQKSLAPGALKSLQDYHWPGNVRELQSVMERAFILSDGMIVERDHLSESVSQAEKVEEIVDSKVIEFSEMTLDELERKHICHTLEHLGGNKTKTAKTLGITVKTLYNKLHSYGMIEPKEA</sequence>
<dbReference type="SMART" id="SM00382">
    <property type="entry name" value="AAA"/>
    <property type="match status" value="1"/>
</dbReference>
<dbReference type="InterPro" id="IPR002197">
    <property type="entry name" value="HTH_Fis"/>
</dbReference>
<dbReference type="GO" id="GO:0043565">
    <property type="term" value="F:sequence-specific DNA binding"/>
    <property type="evidence" value="ECO:0007669"/>
    <property type="project" value="InterPro"/>
</dbReference>
<proteinExistence type="predicted"/>
<evidence type="ECO:0000256" key="3">
    <source>
        <dbReference type="ARBA" id="ARBA00023015"/>
    </source>
</evidence>
<dbReference type="InterPro" id="IPR029016">
    <property type="entry name" value="GAF-like_dom_sf"/>
</dbReference>
<dbReference type="Proteomes" id="UP000008963">
    <property type="component" value="Chromosome"/>
</dbReference>
<dbReference type="InterPro" id="IPR003593">
    <property type="entry name" value="AAA+_ATPase"/>
</dbReference>
<dbReference type="AlphaFoldDB" id="E1WXJ1"/>
<dbReference type="EMBL" id="FQ312005">
    <property type="protein sequence ID" value="CBW27508.1"/>
    <property type="molecule type" value="Genomic_DNA"/>
</dbReference>
<organism evidence="7 8">
    <name type="scientific">Halobacteriovorax marinus (strain ATCC BAA-682 / DSM 15412 / SJ)</name>
    <name type="common">Bacteriovorax marinus</name>
    <dbReference type="NCBI Taxonomy" id="862908"/>
    <lineage>
        <taxon>Bacteria</taxon>
        <taxon>Pseudomonadati</taxon>
        <taxon>Bdellovibrionota</taxon>
        <taxon>Bacteriovoracia</taxon>
        <taxon>Bacteriovoracales</taxon>
        <taxon>Halobacteriovoraceae</taxon>
        <taxon>Halobacteriovorax</taxon>
    </lineage>
</organism>
<keyword evidence="5" id="KW-0804">Transcription</keyword>
<dbReference type="eggNOG" id="COG2203">
    <property type="taxonomic scope" value="Bacteria"/>
</dbReference>
<keyword evidence="4" id="KW-0238">DNA-binding</keyword>
<dbReference type="KEGG" id="bmx:BMS_2731"/>
<keyword evidence="2" id="KW-0067">ATP-binding</keyword>
<dbReference type="SUPFAM" id="SSF46689">
    <property type="entry name" value="Homeodomain-like"/>
    <property type="match status" value="1"/>
</dbReference>
<keyword evidence="3" id="KW-0805">Transcription regulation</keyword>
<dbReference type="InterPro" id="IPR002078">
    <property type="entry name" value="Sigma_54_int"/>
</dbReference>
<dbReference type="RefSeq" id="WP_014245283.1">
    <property type="nucleotide sequence ID" value="NC_016620.1"/>
</dbReference>
<dbReference type="PROSITE" id="PS50045">
    <property type="entry name" value="SIGMA54_INTERACT_4"/>
    <property type="match status" value="1"/>
</dbReference>
<dbReference type="Pfam" id="PF00158">
    <property type="entry name" value="Sigma54_activat"/>
    <property type="match status" value="1"/>
</dbReference>
<feature type="domain" description="Sigma-54 factor interaction" evidence="6">
    <location>
        <begin position="203"/>
        <end position="430"/>
    </location>
</feature>
<keyword evidence="8" id="KW-1185">Reference proteome</keyword>
<dbReference type="OrthoDB" id="5289903at2"/>
<dbReference type="InterPro" id="IPR058031">
    <property type="entry name" value="AAA_lid_NorR"/>
</dbReference>
<accession>E1WXJ1</accession>
<dbReference type="STRING" id="862908.BMS_2731"/>
<dbReference type="Gene3D" id="1.10.10.60">
    <property type="entry name" value="Homeodomain-like"/>
    <property type="match status" value="1"/>
</dbReference>
<dbReference type="GO" id="GO:0006355">
    <property type="term" value="P:regulation of DNA-templated transcription"/>
    <property type="evidence" value="ECO:0007669"/>
    <property type="project" value="InterPro"/>
</dbReference>
<dbReference type="SUPFAM" id="SSF55781">
    <property type="entry name" value="GAF domain-like"/>
    <property type="match status" value="1"/>
</dbReference>
<dbReference type="Pfam" id="PF01590">
    <property type="entry name" value="GAF"/>
    <property type="match status" value="1"/>
</dbReference>
<evidence type="ECO:0000256" key="1">
    <source>
        <dbReference type="ARBA" id="ARBA00022741"/>
    </source>
</evidence>
<dbReference type="InterPro" id="IPR009057">
    <property type="entry name" value="Homeodomain-like_sf"/>
</dbReference>
<dbReference type="Gene3D" id="1.10.8.60">
    <property type="match status" value="1"/>
</dbReference>
<dbReference type="InterPro" id="IPR027417">
    <property type="entry name" value="P-loop_NTPase"/>
</dbReference>
<name>E1WXJ1_HALMS</name>
<evidence type="ECO:0000259" key="6">
    <source>
        <dbReference type="PROSITE" id="PS50045"/>
    </source>
</evidence>
<evidence type="ECO:0000256" key="5">
    <source>
        <dbReference type="ARBA" id="ARBA00023163"/>
    </source>
</evidence>
<dbReference type="Pfam" id="PF02954">
    <property type="entry name" value="HTH_8"/>
    <property type="match status" value="1"/>
</dbReference>
<dbReference type="FunFam" id="3.40.50.300:FF:000006">
    <property type="entry name" value="DNA-binding transcriptional regulator NtrC"/>
    <property type="match status" value="1"/>
</dbReference>
<evidence type="ECO:0000313" key="8">
    <source>
        <dbReference type="Proteomes" id="UP000008963"/>
    </source>
</evidence>
<evidence type="ECO:0000313" key="7">
    <source>
        <dbReference type="EMBL" id="CBW27508.1"/>
    </source>
</evidence>
<dbReference type="CDD" id="cd00009">
    <property type="entry name" value="AAA"/>
    <property type="match status" value="1"/>
</dbReference>
<dbReference type="PATRIC" id="fig|862908.3.peg.2607"/>
<dbReference type="HOGENOM" id="CLU_000445_95_2_7"/>
<dbReference type="SMART" id="SM00065">
    <property type="entry name" value="GAF"/>
    <property type="match status" value="1"/>
</dbReference>
<reference evidence="8" key="1">
    <citation type="journal article" date="2013" name="ISME J.">
        <title>A small predatory core genome in the divergent marine Bacteriovorax marinus SJ and the terrestrial Bdellovibrio bacteriovorus.</title>
        <authorList>
            <person name="Crossman L.C."/>
            <person name="Chen H."/>
            <person name="Cerdeno-Tarraga A.M."/>
            <person name="Brooks K."/>
            <person name="Quail M.A."/>
            <person name="Pineiro S.A."/>
            <person name="Hobley L."/>
            <person name="Sockett R.E."/>
            <person name="Bentley S.D."/>
            <person name="Parkhill J."/>
            <person name="Williams H.N."/>
            <person name="Stine O.C."/>
        </authorList>
    </citation>
    <scope>NUCLEOTIDE SEQUENCE [LARGE SCALE GENOMIC DNA]</scope>
    <source>
        <strain evidence="8">ATCC BAA-682 / DSM 15412 / SJ</strain>
    </source>
</reference>
<evidence type="ECO:0000256" key="4">
    <source>
        <dbReference type="ARBA" id="ARBA00023125"/>
    </source>
</evidence>
<protein>
    <submittedName>
        <fullName evidence="7">Response regulator in two-component regulatory system</fullName>
    </submittedName>
</protein>
<evidence type="ECO:0000256" key="2">
    <source>
        <dbReference type="ARBA" id="ARBA00022840"/>
    </source>
</evidence>
<dbReference type="Pfam" id="PF25601">
    <property type="entry name" value="AAA_lid_14"/>
    <property type="match status" value="1"/>
</dbReference>
<dbReference type="PRINTS" id="PR01590">
    <property type="entry name" value="HTHFIS"/>
</dbReference>
<dbReference type="PANTHER" id="PTHR32071">
    <property type="entry name" value="TRANSCRIPTIONAL REGULATORY PROTEIN"/>
    <property type="match status" value="1"/>
</dbReference>
<dbReference type="GO" id="GO:0005524">
    <property type="term" value="F:ATP binding"/>
    <property type="evidence" value="ECO:0007669"/>
    <property type="project" value="UniProtKB-KW"/>
</dbReference>
<dbReference type="InterPro" id="IPR003018">
    <property type="entry name" value="GAF"/>
</dbReference>
<keyword evidence="1" id="KW-0547">Nucleotide-binding</keyword>
<gene>
    <name evidence="7" type="ordered locus">BMS_2731</name>
</gene>
<dbReference type="eggNOG" id="COG2204">
    <property type="taxonomic scope" value="Bacteria"/>
</dbReference>
<dbReference type="Gene3D" id="3.30.450.40">
    <property type="match status" value="1"/>
</dbReference>
<dbReference type="Gene3D" id="3.40.50.300">
    <property type="entry name" value="P-loop containing nucleotide triphosphate hydrolases"/>
    <property type="match status" value="1"/>
</dbReference>
<dbReference type="SUPFAM" id="SSF52540">
    <property type="entry name" value="P-loop containing nucleoside triphosphate hydrolases"/>
    <property type="match status" value="1"/>
</dbReference>